<evidence type="ECO:0000313" key="3">
    <source>
        <dbReference type="Proteomes" id="UP000228952"/>
    </source>
</evidence>
<protein>
    <recommendedName>
        <fullName evidence="1">N-acetyltransferase domain-containing protein</fullName>
    </recommendedName>
</protein>
<proteinExistence type="predicted"/>
<dbReference type="Pfam" id="PF00583">
    <property type="entry name" value="Acetyltransf_1"/>
    <property type="match status" value="1"/>
</dbReference>
<dbReference type="InterPro" id="IPR000182">
    <property type="entry name" value="GNAT_dom"/>
</dbReference>
<dbReference type="CDD" id="cd04301">
    <property type="entry name" value="NAT_SF"/>
    <property type="match status" value="1"/>
</dbReference>
<sequence length="219" mass="24825">MNLNATETQLDAELMQVERYYTLRQKIPVIAIESSTSSVRLVELLESKGYKKSPPEETCVMWARKSSFAGGKSKQELEFRIVKGFDDFQDYLDTAAKGWEDVMNYSKHAASLSKLYQHPHDGTKIFHIVGYVNNTPVCTSTLGIYFDMAHLINLSVVPSWRKRAIASEMISYASQIALTEKASEIYVCINETDKHGTALLLKNHFTSEITQSMYIKHAN</sequence>
<dbReference type="AlphaFoldDB" id="A0A2M7W375"/>
<dbReference type="EMBL" id="PFQB01000008">
    <property type="protein sequence ID" value="PJA15813.1"/>
    <property type="molecule type" value="Genomic_DNA"/>
</dbReference>
<dbReference type="Gene3D" id="3.40.630.30">
    <property type="match status" value="1"/>
</dbReference>
<gene>
    <name evidence="2" type="ORF">COX64_00245</name>
</gene>
<dbReference type="PROSITE" id="PS51186">
    <property type="entry name" value="GNAT"/>
    <property type="match status" value="1"/>
</dbReference>
<evidence type="ECO:0000313" key="2">
    <source>
        <dbReference type="EMBL" id="PJA15813.1"/>
    </source>
</evidence>
<feature type="domain" description="N-acetyltransferase" evidence="1">
    <location>
        <begin position="77"/>
        <end position="219"/>
    </location>
</feature>
<dbReference type="Proteomes" id="UP000228952">
    <property type="component" value="Unassembled WGS sequence"/>
</dbReference>
<organism evidence="2 3">
    <name type="scientific">Candidatus Dojkabacteria bacterium CG_4_10_14_0_2_um_filter_Dojkabacteria_WS6_41_15</name>
    <dbReference type="NCBI Taxonomy" id="2014249"/>
    <lineage>
        <taxon>Bacteria</taxon>
        <taxon>Candidatus Dojkabacteria</taxon>
    </lineage>
</organism>
<comment type="caution">
    <text evidence="2">The sequence shown here is derived from an EMBL/GenBank/DDBJ whole genome shotgun (WGS) entry which is preliminary data.</text>
</comment>
<name>A0A2M7W375_9BACT</name>
<accession>A0A2M7W375</accession>
<evidence type="ECO:0000259" key="1">
    <source>
        <dbReference type="PROSITE" id="PS51186"/>
    </source>
</evidence>
<dbReference type="GO" id="GO:0016747">
    <property type="term" value="F:acyltransferase activity, transferring groups other than amino-acyl groups"/>
    <property type="evidence" value="ECO:0007669"/>
    <property type="project" value="InterPro"/>
</dbReference>
<dbReference type="SUPFAM" id="SSF55729">
    <property type="entry name" value="Acyl-CoA N-acyltransferases (Nat)"/>
    <property type="match status" value="1"/>
</dbReference>
<dbReference type="InterPro" id="IPR016181">
    <property type="entry name" value="Acyl_CoA_acyltransferase"/>
</dbReference>
<reference evidence="3" key="1">
    <citation type="submission" date="2017-09" db="EMBL/GenBank/DDBJ databases">
        <title>Depth-based differentiation of microbial function through sediment-hosted aquifers and enrichment of novel symbionts in the deep terrestrial subsurface.</title>
        <authorList>
            <person name="Probst A.J."/>
            <person name="Ladd B."/>
            <person name="Jarett J.K."/>
            <person name="Geller-Mcgrath D.E."/>
            <person name="Sieber C.M.K."/>
            <person name="Emerson J.B."/>
            <person name="Anantharaman K."/>
            <person name="Thomas B.C."/>
            <person name="Malmstrom R."/>
            <person name="Stieglmeier M."/>
            <person name="Klingl A."/>
            <person name="Woyke T."/>
            <person name="Ryan C.M."/>
            <person name="Banfield J.F."/>
        </authorList>
    </citation>
    <scope>NUCLEOTIDE SEQUENCE [LARGE SCALE GENOMIC DNA]</scope>
</reference>